<dbReference type="EMBL" id="JBANMG010000002">
    <property type="protein sequence ID" value="KAK6957049.1"/>
    <property type="molecule type" value="Genomic_DNA"/>
</dbReference>
<dbReference type="GO" id="GO:0051254">
    <property type="term" value="P:positive regulation of RNA metabolic process"/>
    <property type="evidence" value="ECO:0007669"/>
    <property type="project" value="UniProtKB-ARBA"/>
</dbReference>
<dbReference type="GO" id="GO:0005634">
    <property type="term" value="C:nucleus"/>
    <property type="evidence" value="ECO:0007669"/>
    <property type="project" value="UniProtKB-SubCell"/>
</dbReference>
<evidence type="ECO:0000256" key="4">
    <source>
        <dbReference type="ARBA" id="ARBA00022771"/>
    </source>
</evidence>
<evidence type="ECO:0000256" key="3">
    <source>
        <dbReference type="ARBA" id="ARBA00022723"/>
    </source>
</evidence>
<evidence type="ECO:0000256" key="9">
    <source>
        <dbReference type="ARBA" id="ARBA00023163"/>
    </source>
</evidence>
<dbReference type="InterPro" id="IPR000504">
    <property type="entry name" value="RRM_dom"/>
</dbReference>
<evidence type="ECO:0008006" key="19">
    <source>
        <dbReference type="Google" id="ProtNLM"/>
    </source>
</evidence>
<dbReference type="InterPro" id="IPR012677">
    <property type="entry name" value="Nucleotide-bd_a/b_plait_sf"/>
</dbReference>
<dbReference type="PROSITE" id="PS50102">
    <property type="entry name" value="RRM"/>
    <property type="match status" value="1"/>
</dbReference>
<dbReference type="FunFam" id="3.30.70.330:FF:000257">
    <property type="entry name" value="CCR4-NOT core complex subunit Not4"/>
    <property type="match status" value="1"/>
</dbReference>
<evidence type="ECO:0000256" key="2">
    <source>
        <dbReference type="ARBA" id="ARBA00022491"/>
    </source>
</evidence>
<evidence type="ECO:0000256" key="8">
    <source>
        <dbReference type="ARBA" id="ARBA00023054"/>
    </source>
</evidence>
<dbReference type="InterPro" id="IPR013083">
    <property type="entry name" value="Znf_RING/FYVE/PHD"/>
</dbReference>
<feature type="compositionally biased region" description="Gly residues" evidence="14">
    <location>
        <begin position="638"/>
        <end position="651"/>
    </location>
</feature>
<evidence type="ECO:0000313" key="18">
    <source>
        <dbReference type="Proteomes" id="UP001369815"/>
    </source>
</evidence>
<feature type="compositionally biased region" description="Low complexity" evidence="14">
    <location>
        <begin position="1028"/>
        <end position="1046"/>
    </location>
</feature>
<evidence type="ECO:0000256" key="13">
    <source>
        <dbReference type="SAM" id="Coils"/>
    </source>
</evidence>
<accession>A0AAX6MWR3</accession>
<keyword evidence="3" id="KW-0479">Metal-binding</keyword>
<dbReference type="SUPFAM" id="SSF57850">
    <property type="entry name" value="RING/U-box"/>
    <property type="match status" value="1"/>
</dbReference>
<feature type="domain" description="RRM" evidence="16">
    <location>
        <begin position="121"/>
        <end position="207"/>
    </location>
</feature>
<dbReference type="SMART" id="SM00361">
    <property type="entry name" value="RRM_1"/>
    <property type="match status" value="1"/>
</dbReference>
<dbReference type="CDD" id="cd16618">
    <property type="entry name" value="mRING-HC-C4C4_CNOT4"/>
    <property type="match status" value="1"/>
</dbReference>
<evidence type="ECO:0000256" key="6">
    <source>
        <dbReference type="ARBA" id="ARBA00022884"/>
    </source>
</evidence>
<reference evidence="17 18" key="1">
    <citation type="journal article" date="2024" name="Front Chem Biol">
        <title>Unveiling the potential of Daldinia eschscholtzii MFLUCC 19-0629 through bioactivity and bioinformatics studies for enhanced sustainable agriculture production.</title>
        <authorList>
            <person name="Brooks S."/>
            <person name="Weaver J.A."/>
            <person name="Klomchit A."/>
            <person name="Alharthi S.A."/>
            <person name="Onlamun T."/>
            <person name="Nurani R."/>
            <person name="Vong T.K."/>
            <person name="Alberti F."/>
            <person name="Greco C."/>
        </authorList>
    </citation>
    <scope>NUCLEOTIDE SEQUENCE [LARGE SCALE GENOMIC DNA]</scope>
    <source>
        <strain evidence="17">MFLUCC 19-0629</strain>
    </source>
</reference>
<dbReference type="InterPro" id="IPR001841">
    <property type="entry name" value="Znf_RING"/>
</dbReference>
<evidence type="ECO:0000256" key="14">
    <source>
        <dbReference type="SAM" id="MobiDB-lite"/>
    </source>
</evidence>
<dbReference type="Gene3D" id="3.30.40.10">
    <property type="entry name" value="Zinc/RING finger domain, C3HC4 (zinc finger)"/>
    <property type="match status" value="1"/>
</dbReference>
<feature type="compositionally biased region" description="Basic residues" evidence="14">
    <location>
        <begin position="726"/>
        <end position="737"/>
    </location>
</feature>
<feature type="compositionally biased region" description="Polar residues" evidence="14">
    <location>
        <begin position="1244"/>
        <end position="1260"/>
    </location>
</feature>
<feature type="region of interest" description="Disordered" evidence="14">
    <location>
        <begin position="931"/>
        <end position="1048"/>
    </location>
</feature>
<dbReference type="InterPro" id="IPR003954">
    <property type="entry name" value="RRM_euk-type"/>
</dbReference>
<dbReference type="FunFam" id="3.30.40.10:FF:000006">
    <property type="entry name" value="CCR4-NOT transcription complex subunit 4"/>
    <property type="match status" value="1"/>
</dbReference>
<feature type="compositionally biased region" description="Gly residues" evidence="14">
    <location>
        <begin position="767"/>
        <end position="777"/>
    </location>
</feature>
<feature type="region of interest" description="Disordered" evidence="14">
    <location>
        <begin position="864"/>
        <end position="892"/>
    </location>
</feature>
<feature type="compositionally biased region" description="Polar residues" evidence="14">
    <location>
        <begin position="955"/>
        <end position="968"/>
    </location>
</feature>
<dbReference type="CDD" id="cd12438">
    <property type="entry name" value="RRM_CNOT4"/>
    <property type="match status" value="1"/>
</dbReference>
<keyword evidence="8 13" id="KW-0175">Coiled coil</keyword>
<dbReference type="InterPro" id="IPR039515">
    <property type="entry name" value="NOT4_mRING-HC-C4C4"/>
</dbReference>
<feature type="compositionally biased region" description="Basic and acidic residues" evidence="14">
    <location>
        <begin position="442"/>
        <end position="456"/>
    </location>
</feature>
<keyword evidence="6 12" id="KW-0694">RNA-binding</keyword>
<dbReference type="Pfam" id="PF00076">
    <property type="entry name" value="RRM_1"/>
    <property type="match status" value="1"/>
</dbReference>
<dbReference type="GO" id="GO:0003723">
    <property type="term" value="F:RNA binding"/>
    <property type="evidence" value="ECO:0007669"/>
    <property type="project" value="UniProtKB-UniRule"/>
</dbReference>
<dbReference type="GO" id="GO:0010557">
    <property type="term" value="P:positive regulation of macromolecule biosynthetic process"/>
    <property type="evidence" value="ECO:0007669"/>
    <property type="project" value="UniProtKB-ARBA"/>
</dbReference>
<feature type="compositionally biased region" description="Basic and acidic residues" evidence="14">
    <location>
        <begin position="90"/>
        <end position="107"/>
    </location>
</feature>
<dbReference type="InterPro" id="IPR034261">
    <property type="entry name" value="CNOT4_RRM"/>
</dbReference>
<feature type="compositionally biased region" description="Basic residues" evidence="14">
    <location>
        <begin position="1164"/>
        <end position="1173"/>
    </location>
</feature>
<evidence type="ECO:0000256" key="12">
    <source>
        <dbReference type="PROSITE-ProRule" id="PRU00176"/>
    </source>
</evidence>
<feature type="domain" description="RING-type" evidence="15">
    <location>
        <begin position="15"/>
        <end position="58"/>
    </location>
</feature>
<keyword evidence="10" id="KW-0539">Nucleus</keyword>
<feature type="compositionally biased region" description="Low complexity" evidence="14">
    <location>
        <begin position="257"/>
        <end position="266"/>
    </location>
</feature>
<feature type="region of interest" description="Disordered" evidence="14">
    <location>
        <begin position="241"/>
        <end position="399"/>
    </location>
</feature>
<keyword evidence="18" id="KW-1185">Reference proteome</keyword>
<sequence length="1579" mass="168147">MAPQDSFIDDEEDTCPLCIEEFDLSDRNFRPCPCGYQICQFCFNNLKNNLNGLCPACRRPYDEKDIKWKVVTHEEEAEFRANIQKNQKKRASEQRQKEVQKREAEKESRKNLQGVRVVQKNLVYVTGLTPTVREDELLKTLRKPEFFGQYGNIQKISISNRKSADGQPQSLGIYVTFEKKEDAARCIQAVHGSQNGDRVLKAQLGTTKYCSAWLRHEQCGNRQCMFLHELGDEEDSYSRQDLSSLNSVHTQRPLANAASSSRSASRQQVSHLPAAVSQPMARTASKEGSDAGDGPALPPSANWARTTQQRSRRGSHATSGAASSPAISTSLPVTSESTQEAVENTTTTEPPPSTSRKAEKQPAADAPAKSESTSSKTASTATPAATSASPSASDSEDEVPDFGELFKVLASCRPEAFLPPKSKDDSYPPLFDVNGGAKRRAMREEEENRLGDHEEQVDNLEASEGEPESGSLALGGEPEDRDQGRDNGRYDQRRNPTQPPIQRTNANDLFGPSLSGYSQNPTAIGSIGGRTITPQQQQQLFVRPQGSFADQMPPGISPQSSLFQGQGHSRQQSRFSFANENSASSINVKSTGDPRYMAQQSSMMPSTYRSQPGNQLYSSIPGPPPGLKSAGSTPVNGGMFGQGHSFGGSAFGAGSKDNSSELLQSIIRGRGTGSTQSHEATKREYFPFSNQYPPSTSSTPAPAPAPGLLASLQGSQPGAFQDFGPKQKKKGKKHRHANTSSSGGSGLVDLADPSILQARMQHQQQGTGTGVGQGLYGGQTQDDDLLPLDEVTSSVDALVADPEVPEETHLPFLKDVARTPSVPPGLGLSHLHPTAQILERSSTPVSHGQGSQNVTIAGKSTAIPRPVTPLIPKTPVKPASTKKEGTPTVGAEAKKSIKELAAKSGLSKDIAAQASKSKGKGVLQEEDFPALDSVKASSSPKVTPALPSKPPAGTKAQSKKVSNDNISKASPAKPTPAKSDKRPVPSTLDIAAATKTVPQPTVSEATSGTDKTQQIPASTSQASKPQGASALSTPTPTTASVSSPIAKVAPKTLRLVHTPKAEASPILPSAAVASIRAAGMSGSAHRPATPASEAISDTASIVSASVSVSRTSSPPPSKIGSASVRATTKSQQRKQRKEASKEAAAQIVESKPVEQEVEIAPILGRKKKQKKEKKTTGVSRPDTPSVTEQQPDASTPQKAATPAPTDVSEKTSKDKSVTNSASEPPNVGAQKNKPAKSPPKSPVTIDTSIRLNESTKTTVLTPDYVGHAPEPKIEQPMDEDVGDIPNLRDVFRAIMESGSYPDPEAISFFKPTPNYRSDFPGNMPTTLPPTLKTIVTKEDEDKLNAFQPVRKTVNDHTVLLTPNGDCLLNLTEEEAELFLELQDRIRADSALPTAFSAPRHTPATGFSLVKNRAVPNGTPSYFPSGPDNYPSDPVGKMHREEAISCINQHVLPSLNLSGYKTGPGGVSSSTSGRNVNLQQLAPWICPSVENPEERGKMFGGRVGDEFVGGGSSGNGGVDYAYHDQVPGVNANGGPAIGSAPLMSVEDAEAALALAKKQHEVLDKKFKQLQARNRRLVGLH</sequence>
<dbReference type="GO" id="GO:0000956">
    <property type="term" value="P:nuclear-transcribed mRNA catabolic process"/>
    <property type="evidence" value="ECO:0007669"/>
    <property type="project" value="UniProtKB-ARBA"/>
</dbReference>
<keyword evidence="2" id="KW-0678">Repressor</keyword>
<feature type="region of interest" description="Disordered" evidence="14">
    <location>
        <begin position="1104"/>
        <end position="1283"/>
    </location>
</feature>
<dbReference type="GO" id="GO:0030015">
    <property type="term" value="C:CCR4-NOT core complex"/>
    <property type="evidence" value="ECO:0007669"/>
    <property type="project" value="UniProtKB-ARBA"/>
</dbReference>
<dbReference type="PANTHER" id="PTHR12603">
    <property type="entry name" value="CCR4-NOT TRANSCRIPTION COMPLEX RELATED"/>
    <property type="match status" value="1"/>
</dbReference>
<dbReference type="Gene3D" id="3.30.70.330">
    <property type="match status" value="1"/>
</dbReference>
<dbReference type="GO" id="GO:0008270">
    <property type="term" value="F:zinc ion binding"/>
    <property type="evidence" value="ECO:0007669"/>
    <property type="project" value="UniProtKB-KW"/>
</dbReference>
<dbReference type="SUPFAM" id="SSF54928">
    <property type="entry name" value="RNA-binding domain, RBD"/>
    <property type="match status" value="1"/>
</dbReference>
<gene>
    <name evidence="17" type="ORF">Daesc_002334</name>
</gene>
<keyword evidence="7" id="KW-0805">Transcription regulation</keyword>
<evidence type="ECO:0000256" key="10">
    <source>
        <dbReference type="ARBA" id="ARBA00023242"/>
    </source>
</evidence>
<evidence type="ECO:0000256" key="11">
    <source>
        <dbReference type="PROSITE-ProRule" id="PRU00175"/>
    </source>
</evidence>
<feature type="compositionally biased region" description="Polar residues" evidence="14">
    <location>
        <begin position="316"/>
        <end position="344"/>
    </location>
</feature>
<feature type="compositionally biased region" description="Polar residues" evidence="14">
    <location>
        <begin position="557"/>
        <end position="590"/>
    </location>
</feature>
<feature type="region of interest" description="Disordered" evidence="14">
    <location>
        <begin position="81"/>
        <end position="107"/>
    </location>
</feature>
<feature type="compositionally biased region" description="Polar residues" evidence="14">
    <location>
        <begin position="598"/>
        <end position="618"/>
    </location>
</feature>
<comment type="caution">
    <text evidence="17">The sequence shown here is derived from an EMBL/GenBank/DDBJ whole genome shotgun (WGS) entry which is preliminary data.</text>
</comment>
<feature type="compositionally biased region" description="Low complexity" evidence="14">
    <location>
        <begin position="366"/>
        <end position="393"/>
    </location>
</feature>
<dbReference type="InterPro" id="IPR039780">
    <property type="entry name" value="Mot2"/>
</dbReference>
<evidence type="ECO:0000259" key="15">
    <source>
        <dbReference type="PROSITE" id="PS50089"/>
    </source>
</evidence>
<dbReference type="GO" id="GO:0016567">
    <property type="term" value="P:protein ubiquitination"/>
    <property type="evidence" value="ECO:0007669"/>
    <property type="project" value="TreeGrafter"/>
</dbReference>
<proteinExistence type="predicted"/>
<protein>
    <recommendedName>
        <fullName evidence="19">CCR4-NOT transcription complex subunit 4</fullName>
    </recommendedName>
</protein>
<keyword evidence="9" id="KW-0804">Transcription</keyword>
<evidence type="ECO:0000313" key="17">
    <source>
        <dbReference type="EMBL" id="KAK6957049.1"/>
    </source>
</evidence>
<dbReference type="GO" id="GO:0061630">
    <property type="term" value="F:ubiquitin protein ligase activity"/>
    <property type="evidence" value="ECO:0007669"/>
    <property type="project" value="UniProtKB-ARBA"/>
</dbReference>
<evidence type="ECO:0000256" key="1">
    <source>
        <dbReference type="ARBA" id="ARBA00004123"/>
    </source>
</evidence>
<keyword evidence="4 11" id="KW-0863">Zinc-finger</keyword>
<keyword evidence="5" id="KW-0862">Zinc</keyword>
<evidence type="ECO:0000259" key="16">
    <source>
        <dbReference type="PROSITE" id="PS50102"/>
    </source>
</evidence>
<dbReference type="Proteomes" id="UP001369815">
    <property type="component" value="Unassembled WGS sequence"/>
</dbReference>
<dbReference type="Pfam" id="PF14570">
    <property type="entry name" value="zf-RING_4"/>
    <property type="match status" value="1"/>
</dbReference>
<evidence type="ECO:0000256" key="5">
    <source>
        <dbReference type="ARBA" id="ARBA00022833"/>
    </source>
</evidence>
<feature type="compositionally biased region" description="Acidic residues" evidence="14">
    <location>
        <begin position="457"/>
        <end position="467"/>
    </location>
</feature>
<feature type="coiled-coil region" evidence="13">
    <location>
        <begin position="1544"/>
        <end position="1571"/>
    </location>
</feature>
<feature type="compositionally biased region" description="Polar residues" evidence="14">
    <location>
        <begin position="996"/>
        <end position="1026"/>
    </location>
</feature>
<feature type="compositionally biased region" description="Polar residues" evidence="14">
    <location>
        <begin position="241"/>
        <end position="250"/>
    </location>
</feature>
<feature type="compositionally biased region" description="Basic and acidic residues" evidence="14">
    <location>
        <begin position="1207"/>
        <end position="1216"/>
    </location>
</feature>
<dbReference type="InterPro" id="IPR035979">
    <property type="entry name" value="RBD_domain_sf"/>
</dbReference>
<feature type="compositionally biased region" description="Basic and acidic residues" evidence="14">
    <location>
        <begin position="481"/>
        <end position="494"/>
    </location>
</feature>
<evidence type="ECO:0000256" key="7">
    <source>
        <dbReference type="ARBA" id="ARBA00023015"/>
    </source>
</evidence>
<name>A0AAX6MWR3_9PEZI</name>
<organism evidence="17 18">
    <name type="scientific">Daldinia eschscholtzii</name>
    <dbReference type="NCBI Taxonomy" id="292717"/>
    <lineage>
        <taxon>Eukaryota</taxon>
        <taxon>Fungi</taxon>
        <taxon>Dikarya</taxon>
        <taxon>Ascomycota</taxon>
        <taxon>Pezizomycotina</taxon>
        <taxon>Sordariomycetes</taxon>
        <taxon>Xylariomycetidae</taxon>
        <taxon>Xylariales</taxon>
        <taxon>Hypoxylaceae</taxon>
        <taxon>Daldinia</taxon>
    </lineage>
</organism>
<feature type="compositionally biased region" description="Polar residues" evidence="14">
    <location>
        <begin position="1176"/>
        <end position="1198"/>
    </location>
</feature>
<comment type="subcellular location">
    <subcellularLocation>
        <location evidence="1">Nucleus</location>
    </subcellularLocation>
</comment>
<dbReference type="PROSITE" id="PS50089">
    <property type="entry name" value="ZF_RING_2"/>
    <property type="match status" value="1"/>
</dbReference>
<feature type="region of interest" description="Disordered" evidence="14">
    <location>
        <begin position="416"/>
        <end position="529"/>
    </location>
</feature>
<feature type="region of interest" description="Disordered" evidence="14">
    <location>
        <begin position="547"/>
        <end position="782"/>
    </location>
</feature>
<dbReference type="PANTHER" id="PTHR12603:SF0">
    <property type="entry name" value="CCR4-NOT TRANSCRIPTION COMPLEX SUBUNIT 4"/>
    <property type="match status" value="1"/>
</dbReference>